<feature type="compositionally biased region" description="Polar residues" evidence="2">
    <location>
        <begin position="91"/>
        <end position="106"/>
    </location>
</feature>
<comment type="subunit">
    <text evidence="1">Component of the TIM23 complex.</text>
</comment>
<dbReference type="OrthoDB" id="1711508at2759"/>
<dbReference type="GO" id="GO:0015031">
    <property type="term" value="P:protein transport"/>
    <property type="evidence" value="ECO:0007669"/>
    <property type="project" value="UniProtKB-KW"/>
</dbReference>
<evidence type="ECO:0000259" key="3">
    <source>
        <dbReference type="PROSITE" id="PS50969"/>
    </source>
</evidence>
<dbReference type="SUPFAM" id="SSF56784">
    <property type="entry name" value="HAD-like"/>
    <property type="match status" value="1"/>
</dbReference>
<dbReference type="InterPro" id="IPR036412">
    <property type="entry name" value="HAD-like_sf"/>
</dbReference>
<feature type="domain" description="FCP1 homology" evidence="3">
    <location>
        <begin position="248"/>
        <end position="444"/>
    </location>
</feature>
<keyword evidence="1" id="KW-0653">Protein transport</keyword>
<dbReference type="Proteomes" id="UP000807025">
    <property type="component" value="Unassembled WGS sequence"/>
</dbReference>
<keyword evidence="1" id="KW-0809">Transit peptide</keyword>
<feature type="region of interest" description="Disordered" evidence="2">
    <location>
        <begin position="489"/>
        <end position="522"/>
    </location>
</feature>
<dbReference type="PROSITE" id="PS50969">
    <property type="entry name" value="FCP1"/>
    <property type="match status" value="1"/>
</dbReference>
<keyword evidence="1" id="KW-0496">Mitochondrion</keyword>
<gene>
    <name evidence="4" type="ORF">BDN71DRAFT_1456368</name>
</gene>
<keyword evidence="1" id="KW-0811">Translocation</keyword>
<dbReference type="InterPro" id="IPR004274">
    <property type="entry name" value="FCP1_dom"/>
</dbReference>
<keyword evidence="5" id="KW-1185">Reference proteome</keyword>
<dbReference type="InterPro" id="IPR023214">
    <property type="entry name" value="HAD_sf"/>
</dbReference>
<reference evidence="4" key="1">
    <citation type="submission" date="2020-11" db="EMBL/GenBank/DDBJ databases">
        <authorList>
            <consortium name="DOE Joint Genome Institute"/>
            <person name="Ahrendt S."/>
            <person name="Riley R."/>
            <person name="Andreopoulos W."/>
            <person name="Labutti K."/>
            <person name="Pangilinan J."/>
            <person name="Ruiz-Duenas F.J."/>
            <person name="Barrasa J.M."/>
            <person name="Sanchez-Garcia M."/>
            <person name="Camarero S."/>
            <person name="Miyauchi S."/>
            <person name="Serrano A."/>
            <person name="Linde D."/>
            <person name="Babiker R."/>
            <person name="Drula E."/>
            <person name="Ayuso-Fernandez I."/>
            <person name="Pacheco R."/>
            <person name="Padilla G."/>
            <person name="Ferreira P."/>
            <person name="Barriuso J."/>
            <person name="Kellner H."/>
            <person name="Castanera R."/>
            <person name="Alfaro M."/>
            <person name="Ramirez L."/>
            <person name="Pisabarro A.G."/>
            <person name="Kuo A."/>
            <person name="Tritt A."/>
            <person name="Lipzen A."/>
            <person name="He G."/>
            <person name="Yan M."/>
            <person name="Ng V."/>
            <person name="Cullen D."/>
            <person name="Martin F."/>
            <person name="Rosso M.-N."/>
            <person name="Henrissat B."/>
            <person name="Hibbett D."/>
            <person name="Martinez A.T."/>
            <person name="Grigoriev I.V."/>
        </authorList>
    </citation>
    <scope>NUCLEOTIDE SEQUENCE</scope>
    <source>
        <strain evidence="4">ATCC 90797</strain>
    </source>
</reference>
<dbReference type="AlphaFoldDB" id="A0A9P5ZN08"/>
<dbReference type="EMBL" id="MU154677">
    <property type="protein sequence ID" value="KAF9489269.1"/>
    <property type="molecule type" value="Genomic_DNA"/>
</dbReference>
<proteinExistence type="inferred from homology"/>
<name>A0A9P5ZN08_PLEER</name>
<comment type="similarity">
    <text evidence="1">Belongs to the TIM50 family.</text>
</comment>
<dbReference type="Pfam" id="PF03031">
    <property type="entry name" value="NIF"/>
    <property type="match status" value="1"/>
</dbReference>
<sequence>MLHFSSCLNLVKKAHLRTFAGSALVDPYRPRPRRAYQQEGDSYSSYGQARGYRDQRGGEAERREGSSRRRRDGDDRHWRPRHGDRDYSCRDSGSGTYRPTRSYHSTQTRHDRSPDRPSTRRHTHRDTLRRSENGRERGKTLTQPDSHRQLLPREPAADRITRSRPPFLAPSIPPREPAKAKTLRNLPPRPAEERRAKSSSSPRHKSKLPPREAAADRALPSQAPVKEQEPSSQYLDVTLIPSVTLSQPTDLRKLLVLGLNGTLVLRSPYKPPPKGSAHNLDGPRPLRTVLPRPLLPSFQEYLFHRRTKEWLDTMVWSSAQPHSVEDMVHRTFCDPELAGAKSKDELVSSGRLVAVWARDTLGLASDAYFQKTQTTKNLETPWKHFQGSEGVQHSASSTLLLDDSPLKARLQPWNHLCVKEYTSEMRLADLQVVSEDSTPSYDINAYYNLDLTLLAVIGALDAIKWESNVAGWVRSGGLSLNGADSAEPPCVEDFQFPSKSRSAGPAPDLRPSSPPPASPVEVEHTAEERVAGGMWFEESPNVIAWATRGLSALKELGLEVVTGIVSVEGEERKKLKKKDRKTKLEALPA</sequence>
<evidence type="ECO:0000256" key="1">
    <source>
        <dbReference type="RuleBase" id="RU365079"/>
    </source>
</evidence>
<comment type="function">
    <text evidence="1">Essential component of the TIM23 complex, a complex that mediates the translocation of transit peptide-containing proteins across the mitochondrial inner membrane.</text>
</comment>
<evidence type="ECO:0000313" key="4">
    <source>
        <dbReference type="EMBL" id="KAF9489269.1"/>
    </source>
</evidence>
<comment type="caution">
    <text evidence="4">The sequence shown here is derived from an EMBL/GenBank/DDBJ whole genome shotgun (WGS) entry which is preliminary data.</text>
</comment>
<dbReference type="InterPro" id="IPR050365">
    <property type="entry name" value="TIM50"/>
</dbReference>
<evidence type="ECO:0000313" key="5">
    <source>
        <dbReference type="Proteomes" id="UP000807025"/>
    </source>
</evidence>
<accession>A0A9P5ZN08</accession>
<keyword evidence="1" id="KW-0813">Transport</keyword>
<dbReference type="PANTHER" id="PTHR12210">
    <property type="entry name" value="DULLARD PROTEIN PHOSPHATASE"/>
    <property type="match status" value="1"/>
</dbReference>
<feature type="compositionally biased region" description="Basic and acidic residues" evidence="2">
    <location>
        <begin position="51"/>
        <end position="89"/>
    </location>
</feature>
<dbReference type="SMART" id="SM00577">
    <property type="entry name" value="CPDc"/>
    <property type="match status" value="1"/>
</dbReference>
<feature type="compositionally biased region" description="Basic and acidic residues" evidence="2">
    <location>
        <begin position="108"/>
        <end position="118"/>
    </location>
</feature>
<dbReference type="GO" id="GO:0005744">
    <property type="term" value="C:TIM23 mitochondrial import inner membrane translocase complex"/>
    <property type="evidence" value="ECO:0007669"/>
    <property type="project" value="UniProtKB-UniRule"/>
</dbReference>
<feature type="region of interest" description="Disordered" evidence="2">
    <location>
        <begin position="26"/>
        <end position="232"/>
    </location>
</feature>
<comment type="subcellular location">
    <subcellularLocation>
        <location evidence="1">Mitochondrion inner membrane</location>
        <topology evidence="1">Single-pass membrane protein</topology>
    </subcellularLocation>
</comment>
<dbReference type="Gene3D" id="3.40.50.1000">
    <property type="entry name" value="HAD superfamily/HAD-like"/>
    <property type="match status" value="1"/>
</dbReference>
<organism evidence="4 5">
    <name type="scientific">Pleurotus eryngii</name>
    <name type="common">Boletus of the steppes</name>
    <dbReference type="NCBI Taxonomy" id="5323"/>
    <lineage>
        <taxon>Eukaryota</taxon>
        <taxon>Fungi</taxon>
        <taxon>Dikarya</taxon>
        <taxon>Basidiomycota</taxon>
        <taxon>Agaricomycotina</taxon>
        <taxon>Agaricomycetes</taxon>
        <taxon>Agaricomycetidae</taxon>
        <taxon>Agaricales</taxon>
        <taxon>Pleurotineae</taxon>
        <taxon>Pleurotaceae</taxon>
        <taxon>Pleurotus</taxon>
    </lineage>
</organism>
<protein>
    <recommendedName>
        <fullName evidence="1">Mitochondrial import inner membrane translocase subunit TIM50</fullName>
    </recommendedName>
</protein>
<evidence type="ECO:0000256" key="2">
    <source>
        <dbReference type="SAM" id="MobiDB-lite"/>
    </source>
</evidence>
<feature type="compositionally biased region" description="Basic and acidic residues" evidence="2">
    <location>
        <begin position="125"/>
        <end position="139"/>
    </location>
</feature>